<dbReference type="GO" id="GO:0015661">
    <property type="term" value="F:L-lysine efflux transmembrane transporter activity"/>
    <property type="evidence" value="ECO:0007669"/>
    <property type="project" value="InterPro"/>
</dbReference>
<dbReference type="InterPro" id="IPR005642">
    <property type="entry name" value="LysO"/>
</dbReference>
<keyword evidence="1" id="KW-0812">Transmembrane</keyword>
<dbReference type="PANTHER" id="PTHR35804">
    <property type="entry name" value="LYSINE EXPORTER LYSO"/>
    <property type="match status" value="1"/>
</dbReference>
<proteinExistence type="predicted"/>
<feature type="transmembrane region" description="Helical" evidence="1">
    <location>
        <begin position="12"/>
        <end position="29"/>
    </location>
</feature>
<evidence type="ECO:0000313" key="2">
    <source>
        <dbReference type="EMBL" id="HGN37048.1"/>
    </source>
</evidence>
<name>A0A7J3I8I4_9CREN</name>
<keyword evidence="1" id="KW-0472">Membrane</keyword>
<feature type="transmembrane region" description="Helical" evidence="1">
    <location>
        <begin position="41"/>
        <end position="63"/>
    </location>
</feature>
<comment type="caution">
    <text evidence="2">The sequence shown here is derived from an EMBL/GenBank/DDBJ whole genome shotgun (WGS) entry which is preliminary data.</text>
</comment>
<dbReference type="PANTHER" id="PTHR35804:SF1">
    <property type="entry name" value="LYSINE EXPORTER LYSO"/>
    <property type="match status" value="1"/>
</dbReference>
<dbReference type="AlphaFoldDB" id="A0A7J3I8I4"/>
<accession>A0A7J3I8I4</accession>
<sequence>MSIYMLSKAVELFLYILIASIGIVVAYEAKSIKEVMAGIDLSVRLVIATILGSILGGILTALILHSDVIVYLAIALGMGWYTFTGSYLATIDSYLGLLGFTANMFREIATILLYPILSKKYPIEAISIGGATTMDTTLPIIARFTNTSVTIIAFIHGLILTLLIPIIIPAIMATNPKTFIPSNR</sequence>
<reference evidence="2" key="1">
    <citation type="journal article" date="2020" name="mSystems">
        <title>Genome- and Community-Level Interaction Insights into Carbon Utilization and Element Cycling Functions of Hydrothermarchaeota in Hydrothermal Sediment.</title>
        <authorList>
            <person name="Zhou Z."/>
            <person name="Liu Y."/>
            <person name="Xu W."/>
            <person name="Pan J."/>
            <person name="Luo Z.H."/>
            <person name="Li M."/>
        </authorList>
    </citation>
    <scope>NUCLEOTIDE SEQUENCE [LARGE SCALE GENOMIC DNA]</scope>
    <source>
        <strain evidence="2">SpSt-618</strain>
    </source>
</reference>
<dbReference type="GO" id="GO:0005886">
    <property type="term" value="C:plasma membrane"/>
    <property type="evidence" value="ECO:0007669"/>
    <property type="project" value="TreeGrafter"/>
</dbReference>
<organism evidence="2">
    <name type="scientific">Ignisphaera aggregans</name>
    <dbReference type="NCBI Taxonomy" id="334771"/>
    <lineage>
        <taxon>Archaea</taxon>
        <taxon>Thermoproteota</taxon>
        <taxon>Thermoprotei</taxon>
        <taxon>Desulfurococcales</taxon>
        <taxon>Desulfurococcaceae</taxon>
        <taxon>Ignisphaera</taxon>
    </lineage>
</organism>
<gene>
    <name evidence="2" type="ORF">ENT87_05830</name>
</gene>
<dbReference type="Pfam" id="PF03956">
    <property type="entry name" value="Lys_export"/>
    <property type="match status" value="1"/>
</dbReference>
<dbReference type="EMBL" id="DTAI01000169">
    <property type="protein sequence ID" value="HGN37048.1"/>
    <property type="molecule type" value="Genomic_DNA"/>
</dbReference>
<feature type="transmembrane region" description="Helical" evidence="1">
    <location>
        <begin position="151"/>
        <end position="174"/>
    </location>
</feature>
<protein>
    <submittedName>
        <fullName evidence="2">Lysine exporter LysO family protein</fullName>
    </submittedName>
</protein>
<keyword evidence="1" id="KW-1133">Transmembrane helix</keyword>
<evidence type="ECO:0000256" key="1">
    <source>
        <dbReference type="SAM" id="Phobius"/>
    </source>
</evidence>